<keyword evidence="2" id="KW-1185">Reference proteome</keyword>
<proteinExistence type="predicted"/>
<protein>
    <submittedName>
        <fullName evidence="1">Uncharacterized protein</fullName>
    </submittedName>
</protein>
<evidence type="ECO:0000313" key="1">
    <source>
        <dbReference type="EMBL" id="KAK3721070.1"/>
    </source>
</evidence>
<accession>A0ACC3NR34</accession>
<name>A0ACC3NR34_9PEZI</name>
<comment type="caution">
    <text evidence="1">The sequence shown here is derived from an EMBL/GenBank/DDBJ whole genome shotgun (WGS) entry which is preliminary data.</text>
</comment>
<sequence>MDDDLANRVQSLSQELYDKIYDQVFTPHKRRRIIVDSSYKPPLFLCIDRTTRERFNVSYYSQNIFSIELEVDNGKYHSGRWVKSLPREHRALLVELGIDFDRTHDDGDGWVEELKDLIEEYRTYNPELDIGYEIGYAKLALMETLEGDGVKVEKLGTRDIDNVWLMHPELVRQAKEAYYEMYSNVNEQQKNVVDHPIDASAKRKNRSTNSNSAAFYGRQERQQD</sequence>
<dbReference type="EMBL" id="JAUTXU010000019">
    <property type="protein sequence ID" value="KAK3721070.1"/>
    <property type="molecule type" value="Genomic_DNA"/>
</dbReference>
<organism evidence="1 2">
    <name type="scientific">Vermiconidia calcicola</name>
    <dbReference type="NCBI Taxonomy" id="1690605"/>
    <lineage>
        <taxon>Eukaryota</taxon>
        <taxon>Fungi</taxon>
        <taxon>Dikarya</taxon>
        <taxon>Ascomycota</taxon>
        <taxon>Pezizomycotina</taxon>
        <taxon>Dothideomycetes</taxon>
        <taxon>Dothideomycetidae</taxon>
        <taxon>Mycosphaerellales</taxon>
        <taxon>Extremaceae</taxon>
        <taxon>Vermiconidia</taxon>
    </lineage>
</organism>
<evidence type="ECO:0000313" key="2">
    <source>
        <dbReference type="Proteomes" id="UP001281147"/>
    </source>
</evidence>
<reference evidence="1" key="1">
    <citation type="submission" date="2023-07" db="EMBL/GenBank/DDBJ databases">
        <title>Black Yeasts Isolated from many extreme environments.</title>
        <authorList>
            <person name="Coleine C."/>
            <person name="Stajich J.E."/>
            <person name="Selbmann L."/>
        </authorList>
    </citation>
    <scope>NUCLEOTIDE SEQUENCE</scope>
    <source>
        <strain evidence="1">CCFEE 5714</strain>
    </source>
</reference>
<dbReference type="Proteomes" id="UP001281147">
    <property type="component" value="Unassembled WGS sequence"/>
</dbReference>
<gene>
    <name evidence="1" type="ORF">LTR37_003360</name>
</gene>